<sequence>MGVKISSRVKVEESGLD</sequence>
<feature type="non-terminal residue" evidence="1">
    <location>
        <position position="17"/>
    </location>
</feature>
<evidence type="ECO:0000313" key="2">
    <source>
        <dbReference type="Proteomes" id="UP000187429"/>
    </source>
</evidence>
<comment type="caution">
    <text evidence="1">The sequence shown here is derived from an EMBL/GenBank/DDBJ whole genome shotgun (WGS) entry which is preliminary data.</text>
</comment>
<accession>A0A1R1XI61</accession>
<organism evidence="1 2">
    <name type="scientific">Smittium culicis</name>
    <dbReference type="NCBI Taxonomy" id="133412"/>
    <lineage>
        <taxon>Eukaryota</taxon>
        <taxon>Fungi</taxon>
        <taxon>Fungi incertae sedis</taxon>
        <taxon>Zoopagomycota</taxon>
        <taxon>Kickxellomycotina</taxon>
        <taxon>Harpellomycetes</taxon>
        <taxon>Harpellales</taxon>
        <taxon>Legeriomycetaceae</taxon>
        <taxon>Smittium</taxon>
    </lineage>
</organism>
<gene>
    <name evidence="1" type="ORF">AYI69_g8645</name>
</gene>
<dbReference type="EMBL" id="LSSM01004699">
    <property type="protein sequence ID" value="OMJ14324.1"/>
    <property type="molecule type" value="Genomic_DNA"/>
</dbReference>
<dbReference type="Proteomes" id="UP000187429">
    <property type="component" value="Unassembled WGS sequence"/>
</dbReference>
<name>A0A1R1XI61_9FUNG</name>
<proteinExistence type="predicted"/>
<evidence type="ECO:0000313" key="1">
    <source>
        <dbReference type="EMBL" id="OMJ14324.1"/>
    </source>
</evidence>
<protein>
    <submittedName>
        <fullName evidence="1">Uncharacterized protein</fullName>
    </submittedName>
</protein>
<dbReference type="AlphaFoldDB" id="A0A1R1XI61"/>
<keyword evidence="2" id="KW-1185">Reference proteome</keyword>
<reference evidence="2" key="1">
    <citation type="submission" date="2017-01" db="EMBL/GenBank/DDBJ databases">
        <authorList>
            <person name="Wang Y."/>
            <person name="White M."/>
            <person name="Kvist S."/>
            <person name="Moncalvo J.-M."/>
        </authorList>
    </citation>
    <scope>NUCLEOTIDE SEQUENCE [LARGE SCALE GENOMIC DNA]</scope>
    <source>
        <strain evidence="2">ID-206-W2</strain>
    </source>
</reference>